<dbReference type="PANTHER" id="PTHR33933:SF1">
    <property type="entry name" value="PROTEIN ADENYLYLTRANSFERASE MNTA-RELATED"/>
    <property type="match status" value="1"/>
</dbReference>
<dbReference type="AlphaFoldDB" id="A0A0F9DKS0"/>
<protein>
    <recommendedName>
        <fullName evidence="2">Polymerase beta nucleotidyltransferase domain-containing protein</fullName>
    </recommendedName>
</protein>
<evidence type="ECO:0000256" key="1">
    <source>
        <dbReference type="SAM" id="Coils"/>
    </source>
</evidence>
<dbReference type="EMBL" id="LAZR01038933">
    <property type="protein sequence ID" value="KKL18276.1"/>
    <property type="molecule type" value="Genomic_DNA"/>
</dbReference>
<proteinExistence type="predicted"/>
<dbReference type="InterPro" id="IPR043519">
    <property type="entry name" value="NT_sf"/>
</dbReference>
<dbReference type="Gene3D" id="3.30.460.10">
    <property type="entry name" value="Beta Polymerase, domain 2"/>
    <property type="match status" value="1"/>
</dbReference>
<dbReference type="Pfam" id="PF18765">
    <property type="entry name" value="Polbeta"/>
    <property type="match status" value="1"/>
</dbReference>
<sequence>MMMQKVRELKKRHLNQLKKELPRIKEELIKLGALKIILFGSAVRNELGLMSDIDLVVIIESNKSYIERSVEIYKKIQPIDVDLLIYTPYEFNHMSKENLFIQHILKEGKLIFERDEKT</sequence>
<dbReference type="SUPFAM" id="SSF81301">
    <property type="entry name" value="Nucleotidyltransferase"/>
    <property type="match status" value="1"/>
</dbReference>
<keyword evidence="1" id="KW-0175">Coiled coil</keyword>
<feature type="domain" description="Polymerase beta nucleotidyltransferase" evidence="2">
    <location>
        <begin position="33"/>
        <end position="117"/>
    </location>
</feature>
<dbReference type="InterPro" id="IPR052548">
    <property type="entry name" value="Type_VII_TA_antitoxin"/>
</dbReference>
<evidence type="ECO:0000313" key="3">
    <source>
        <dbReference type="EMBL" id="KKL18276.1"/>
    </source>
</evidence>
<gene>
    <name evidence="3" type="ORF">LCGC14_2477150</name>
</gene>
<dbReference type="CDD" id="cd05403">
    <property type="entry name" value="NT_KNTase_like"/>
    <property type="match status" value="1"/>
</dbReference>
<comment type="caution">
    <text evidence="3">The sequence shown here is derived from an EMBL/GenBank/DDBJ whole genome shotgun (WGS) entry which is preliminary data.</text>
</comment>
<organism evidence="3">
    <name type="scientific">marine sediment metagenome</name>
    <dbReference type="NCBI Taxonomy" id="412755"/>
    <lineage>
        <taxon>unclassified sequences</taxon>
        <taxon>metagenomes</taxon>
        <taxon>ecological metagenomes</taxon>
    </lineage>
</organism>
<dbReference type="PANTHER" id="PTHR33933">
    <property type="entry name" value="NUCLEOTIDYLTRANSFERASE"/>
    <property type="match status" value="1"/>
</dbReference>
<dbReference type="InterPro" id="IPR041633">
    <property type="entry name" value="Polbeta"/>
</dbReference>
<reference evidence="3" key="1">
    <citation type="journal article" date="2015" name="Nature">
        <title>Complex archaea that bridge the gap between prokaryotes and eukaryotes.</title>
        <authorList>
            <person name="Spang A."/>
            <person name="Saw J.H."/>
            <person name="Jorgensen S.L."/>
            <person name="Zaremba-Niedzwiedzka K."/>
            <person name="Martijn J."/>
            <person name="Lind A.E."/>
            <person name="van Eijk R."/>
            <person name="Schleper C."/>
            <person name="Guy L."/>
            <person name="Ettema T.J."/>
        </authorList>
    </citation>
    <scope>NUCLEOTIDE SEQUENCE</scope>
</reference>
<evidence type="ECO:0000259" key="2">
    <source>
        <dbReference type="Pfam" id="PF18765"/>
    </source>
</evidence>
<feature type="coiled-coil region" evidence="1">
    <location>
        <begin position="7"/>
        <end position="34"/>
    </location>
</feature>
<name>A0A0F9DKS0_9ZZZZ</name>
<accession>A0A0F9DKS0</accession>